<dbReference type="InterPro" id="IPR018824">
    <property type="entry name" value="Conidiation-specific_6"/>
</dbReference>
<feature type="compositionally biased region" description="Basic and acidic residues" evidence="1">
    <location>
        <begin position="125"/>
        <end position="140"/>
    </location>
</feature>
<accession>A0ABR1JJQ5</accession>
<sequence length="140" mass="15217">MSSADKNPNNVMGGLKATINNPKVSDEAKDSARERLNDMVNSGAGTTTETTPDLNDNHVIGGYKATLNNDRVSEEAKAHAREILDAAGVLEEFEEGGSQEQRDEHENRVLGGYKAALNNPNVSEAAKEHAREFLRERNAL</sequence>
<feature type="compositionally biased region" description="Basic and acidic residues" evidence="1">
    <location>
        <begin position="24"/>
        <end position="37"/>
    </location>
</feature>
<dbReference type="Proteomes" id="UP001498398">
    <property type="component" value="Unassembled WGS sequence"/>
</dbReference>
<feature type="region of interest" description="Disordered" evidence="1">
    <location>
        <begin position="1"/>
        <end position="57"/>
    </location>
</feature>
<protein>
    <recommendedName>
        <fullName evidence="4">Conidiation-specific protein 6</fullName>
    </recommendedName>
</protein>
<proteinExistence type="predicted"/>
<name>A0ABR1JJQ5_9AGAR</name>
<feature type="compositionally biased region" description="Polar residues" evidence="1">
    <location>
        <begin position="39"/>
        <end position="54"/>
    </location>
</feature>
<evidence type="ECO:0000313" key="3">
    <source>
        <dbReference type="Proteomes" id="UP001498398"/>
    </source>
</evidence>
<evidence type="ECO:0008006" key="4">
    <source>
        <dbReference type="Google" id="ProtNLM"/>
    </source>
</evidence>
<dbReference type="PANTHER" id="PTHR36576">
    <property type="entry name" value="UPF0654 PROTEIN C11D3.01C-RELATED"/>
    <property type="match status" value="1"/>
</dbReference>
<dbReference type="EMBL" id="JBANRG010000013">
    <property type="protein sequence ID" value="KAK7461433.1"/>
    <property type="molecule type" value="Genomic_DNA"/>
</dbReference>
<dbReference type="Pfam" id="PF10346">
    <property type="entry name" value="Con-6"/>
    <property type="match status" value="3"/>
</dbReference>
<feature type="compositionally biased region" description="Polar residues" evidence="1">
    <location>
        <begin position="1"/>
        <end position="10"/>
    </location>
</feature>
<reference evidence="2 3" key="1">
    <citation type="submission" date="2024-01" db="EMBL/GenBank/DDBJ databases">
        <title>A draft genome for the cacao thread blight pathogen Marasmiellus scandens.</title>
        <authorList>
            <person name="Baruah I.K."/>
            <person name="Leung J."/>
            <person name="Bukari Y."/>
            <person name="Amoako-Attah I."/>
            <person name="Meinhardt L.W."/>
            <person name="Bailey B.A."/>
            <person name="Cohen S.P."/>
        </authorList>
    </citation>
    <scope>NUCLEOTIDE SEQUENCE [LARGE SCALE GENOMIC DNA]</scope>
    <source>
        <strain evidence="2 3">GH-19</strain>
    </source>
</reference>
<keyword evidence="3" id="KW-1185">Reference proteome</keyword>
<evidence type="ECO:0000313" key="2">
    <source>
        <dbReference type="EMBL" id="KAK7461433.1"/>
    </source>
</evidence>
<gene>
    <name evidence="2" type="ORF">VKT23_008611</name>
</gene>
<dbReference type="PANTHER" id="PTHR36576:SF1">
    <property type="entry name" value="UPF0654 PROTEIN C11D3.01C-RELATED"/>
    <property type="match status" value="1"/>
</dbReference>
<dbReference type="InterPro" id="IPR052670">
    <property type="entry name" value="UPF0654_domain"/>
</dbReference>
<evidence type="ECO:0000256" key="1">
    <source>
        <dbReference type="SAM" id="MobiDB-lite"/>
    </source>
</evidence>
<feature type="region of interest" description="Disordered" evidence="1">
    <location>
        <begin position="120"/>
        <end position="140"/>
    </location>
</feature>
<comment type="caution">
    <text evidence="2">The sequence shown here is derived from an EMBL/GenBank/DDBJ whole genome shotgun (WGS) entry which is preliminary data.</text>
</comment>
<organism evidence="2 3">
    <name type="scientific">Marasmiellus scandens</name>
    <dbReference type="NCBI Taxonomy" id="2682957"/>
    <lineage>
        <taxon>Eukaryota</taxon>
        <taxon>Fungi</taxon>
        <taxon>Dikarya</taxon>
        <taxon>Basidiomycota</taxon>
        <taxon>Agaricomycotina</taxon>
        <taxon>Agaricomycetes</taxon>
        <taxon>Agaricomycetidae</taxon>
        <taxon>Agaricales</taxon>
        <taxon>Marasmiineae</taxon>
        <taxon>Omphalotaceae</taxon>
        <taxon>Marasmiellus</taxon>
    </lineage>
</organism>